<dbReference type="AlphaFoldDB" id="A0A4R6KD55"/>
<proteinExistence type="predicted"/>
<sequence>MALAVLGLTRLTAEASISGFQPVRSAAGRFMPVVELVATTLEQVEYLDPFRIIALVLDQLLHPLDVE</sequence>
<keyword evidence="2" id="KW-1185">Reference proteome</keyword>
<accession>A0A4R6KD55</accession>
<organism evidence="1 2">
    <name type="scientific">Kribbella caucasensis</name>
    <dbReference type="NCBI Taxonomy" id="2512215"/>
    <lineage>
        <taxon>Bacteria</taxon>
        <taxon>Bacillati</taxon>
        <taxon>Actinomycetota</taxon>
        <taxon>Actinomycetes</taxon>
        <taxon>Propionibacteriales</taxon>
        <taxon>Kribbellaceae</taxon>
        <taxon>Kribbella</taxon>
    </lineage>
</organism>
<comment type="caution">
    <text evidence="1">The sequence shown here is derived from an EMBL/GenBank/DDBJ whole genome shotgun (WGS) entry which is preliminary data.</text>
</comment>
<protein>
    <submittedName>
        <fullName evidence="1">Uncharacterized protein</fullName>
    </submittedName>
</protein>
<dbReference type="EMBL" id="SNWQ01000008">
    <property type="protein sequence ID" value="TDO47998.1"/>
    <property type="molecule type" value="Genomic_DNA"/>
</dbReference>
<gene>
    <name evidence="1" type="ORF">EV643_108315</name>
</gene>
<name>A0A4R6KD55_9ACTN</name>
<dbReference type="Proteomes" id="UP000295388">
    <property type="component" value="Unassembled WGS sequence"/>
</dbReference>
<evidence type="ECO:0000313" key="2">
    <source>
        <dbReference type="Proteomes" id="UP000295388"/>
    </source>
</evidence>
<reference evidence="1 2" key="1">
    <citation type="submission" date="2019-03" db="EMBL/GenBank/DDBJ databases">
        <title>Genomic Encyclopedia of Type Strains, Phase III (KMG-III): the genomes of soil and plant-associated and newly described type strains.</title>
        <authorList>
            <person name="Whitman W."/>
        </authorList>
    </citation>
    <scope>NUCLEOTIDE SEQUENCE [LARGE SCALE GENOMIC DNA]</scope>
    <source>
        <strain evidence="1 2">VKM Ac-2527</strain>
    </source>
</reference>
<evidence type="ECO:0000313" key="1">
    <source>
        <dbReference type="EMBL" id="TDO47998.1"/>
    </source>
</evidence>